<evidence type="ECO:0000259" key="3">
    <source>
        <dbReference type="SMART" id="SM00062"/>
    </source>
</evidence>
<evidence type="ECO:0000259" key="4">
    <source>
        <dbReference type="SMART" id="SM00079"/>
    </source>
</evidence>
<dbReference type="GO" id="GO:0016020">
    <property type="term" value="C:membrane"/>
    <property type="evidence" value="ECO:0007669"/>
    <property type="project" value="InterPro"/>
</dbReference>
<gene>
    <name evidence="5" type="ORF">SAMN06265827_103150</name>
</gene>
<accession>A0A285FXN7</accession>
<reference evidence="6" key="1">
    <citation type="submission" date="2017-09" db="EMBL/GenBank/DDBJ databases">
        <authorList>
            <person name="Varghese N."/>
            <person name="Submissions S."/>
        </authorList>
    </citation>
    <scope>NUCLEOTIDE SEQUENCE [LARGE SCALE GENOMIC DNA]</scope>
    <source>
        <strain evidence="6">MSL47</strain>
    </source>
</reference>
<dbReference type="PROSITE" id="PS51257">
    <property type="entry name" value="PROKAR_LIPOPROTEIN"/>
    <property type="match status" value="1"/>
</dbReference>
<organism evidence="5 6">
    <name type="scientific">Orenia metallireducens</name>
    <dbReference type="NCBI Taxonomy" id="1413210"/>
    <lineage>
        <taxon>Bacteria</taxon>
        <taxon>Bacillati</taxon>
        <taxon>Bacillota</taxon>
        <taxon>Clostridia</taxon>
        <taxon>Halanaerobiales</taxon>
        <taxon>Halobacteroidaceae</taxon>
        <taxon>Orenia</taxon>
    </lineage>
</organism>
<dbReference type="Pfam" id="PF00497">
    <property type="entry name" value="SBP_bac_3"/>
    <property type="match status" value="1"/>
</dbReference>
<feature type="signal peptide" evidence="2">
    <location>
        <begin position="1"/>
        <end position="22"/>
    </location>
</feature>
<dbReference type="InterPro" id="IPR001638">
    <property type="entry name" value="Solute-binding_3/MltF_N"/>
</dbReference>
<keyword evidence="1 2" id="KW-0732">Signal</keyword>
<feature type="chain" id="PRO_5038567000" evidence="2">
    <location>
        <begin position="23"/>
        <end position="252"/>
    </location>
</feature>
<dbReference type="AlphaFoldDB" id="A0A285FXN7"/>
<feature type="domain" description="Solute-binding protein family 3/N-terminal" evidence="3">
    <location>
        <begin position="36"/>
        <end position="252"/>
    </location>
</feature>
<proteinExistence type="predicted"/>
<protein>
    <submittedName>
        <fullName evidence="5">Amino acid ABC transporter substrate-binding protein, PAAT family</fullName>
    </submittedName>
</protein>
<dbReference type="SUPFAM" id="SSF53850">
    <property type="entry name" value="Periplasmic binding protein-like II"/>
    <property type="match status" value="1"/>
</dbReference>
<dbReference type="EMBL" id="OBDZ01000003">
    <property type="protein sequence ID" value="SNY16037.1"/>
    <property type="molecule type" value="Genomic_DNA"/>
</dbReference>
<evidence type="ECO:0000313" key="5">
    <source>
        <dbReference type="EMBL" id="SNY16037.1"/>
    </source>
</evidence>
<sequence>MMKKIILLTLVFALFIMAGCSSQEQGTWQKIEKEGKLVVGMSADYKPFEYHDKGDNIVGFDVDVLKEVSKKLNLKLELKDTAWDGIIPGLQAKKYDLIMSAMTITEERKKAVGFSDSYFNAGQIIAVLDGNNNIKSVEDLKGKKVGVQLGTTADLEASEMEGVEVKRYEKIPQAFIELNNGRVDAVAADLPVVAKYTLEHSGVKIVGEPFTTENFGIAMRKGDTELLEKINTALAELKQDGTYDEIYAKWFK</sequence>
<dbReference type="PANTHER" id="PTHR35936">
    <property type="entry name" value="MEMBRANE-BOUND LYTIC MUREIN TRANSGLYCOSYLASE F"/>
    <property type="match status" value="1"/>
</dbReference>
<feature type="domain" description="Ionotropic glutamate receptor C-terminal" evidence="4">
    <location>
        <begin position="36"/>
        <end position="252"/>
    </location>
</feature>
<dbReference type="Proteomes" id="UP000219573">
    <property type="component" value="Unassembled WGS sequence"/>
</dbReference>
<dbReference type="Gene3D" id="3.40.190.10">
    <property type="entry name" value="Periplasmic binding protein-like II"/>
    <property type="match status" value="2"/>
</dbReference>
<dbReference type="PANTHER" id="PTHR35936:SF17">
    <property type="entry name" value="ARGININE-BINDING EXTRACELLULAR PROTEIN ARTP"/>
    <property type="match status" value="1"/>
</dbReference>
<evidence type="ECO:0000313" key="6">
    <source>
        <dbReference type="Proteomes" id="UP000219573"/>
    </source>
</evidence>
<evidence type="ECO:0000256" key="2">
    <source>
        <dbReference type="SAM" id="SignalP"/>
    </source>
</evidence>
<name>A0A285FXN7_9FIRM</name>
<dbReference type="GO" id="GO:0015276">
    <property type="term" value="F:ligand-gated monoatomic ion channel activity"/>
    <property type="evidence" value="ECO:0007669"/>
    <property type="project" value="InterPro"/>
</dbReference>
<dbReference type="CDD" id="cd13624">
    <property type="entry name" value="PBP2_Arg_Lys_His"/>
    <property type="match status" value="1"/>
</dbReference>
<dbReference type="SMART" id="SM00079">
    <property type="entry name" value="PBPe"/>
    <property type="match status" value="1"/>
</dbReference>
<dbReference type="InterPro" id="IPR001320">
    <property type="entry name" value="Iontro_rcpt_C"/>
</dbReference>
<evidence type="ECO:0000256" key="1">
    <source>
        <dbReference type="ARBA" id="ARBA00022729"/>
    </source>
</evidence>
<dbReference type="SMART" id="SM00062">
    <property type="entry name" value="PBPb"/>
    <property type="match status" value="1"/>
</dbReference>
<keyword evidence="6" id="KW-1185">Reference proteome</keyword>